<dbReference type="InterPro" id="IPR011049">
    <property type="entry name" value="Serralysin-like_metalloprot_C"/>
</dbReference>
<dbReference type="Pfam" id="PF00353">
    <property type="entry name" value="HemolysinCabind"/>
    <property type="match status" value="4"/>
</dbReference>
<evidence type="ECO:0000313" key="3">
    <source>
        <dbReference type="EMBL" id="MBX7459221.1"/>
    </source>
</evidence>
<organism evidence="3 4">
    <name type="scientific">Qipengyuania polymorpha</name>
    <dbReference type="NCBI Taxonomy" id="2867234"/>
    <lineage>
        <taxon>Bacteria</taxon>
        <taxon>Pseudomonadati</taxon>
        <taxon>Pseudomonadota</taxon>
        <taxon>Alphaproteobacteria</taxon>
        <taxon>Sphingomonadales</taxon>
        <taxon>Erythrobacteraceae</taxon>
        <taxon>Qipengyuania</taxon>
    </lineage>
</organism>
<dbReference type="Gene3D" id="2.150.10.10">
    <property type="entry name" value="Serralysin-like metalloprotease, C-terminal"/>
    <property type="match status" value="2"/>
</dbReference>
<dbReference type="SUPFAM" id="SSF51120">
    <property type="entry name" value="beta-Roll"/>
    <property type="match status" value="2"/>
</dbReference>
<reference evidence="3 4" key="1">
    <citation type="submission" date="2021-08" db="EMBL/GenBank/DDBJ databases">
        <title>Comparative Genomics Analysis of the Genus Qipengyuania Reveals Extensive Genetic Diversity and Metabolic Versatility, Including the Description of Fifteen Novel Species.</title>
        <authorList>
            <person name="Liu Y."/>
        </authorList>
    </citation>
    <scope>NUCLEOTIDE SEQUENCE [LARGE SCALE GENOMIC DNA]</scope>
    <source>
        <strain evidence="3 4">1NDH17</strain>
    </source>
</reference>
<evidence type="ECO:0000256" key="2">
    <source>
        <dbReference type="ARBA" id="ARBA00022525"/>
    </source>
</evidence>
<dbReference type="EMBL" id="JAIGNK010000004">
    <property type="protein sequence ID" value="MBX7459221.1"/>
    <property type="molecule type" value="Genomic_DNA"/>
</dbReference>
<dbReference type="PANTHER" id="PTHR38340:SF1">
    <property type="entry name" value="S-LAYER PROTEIN"/>
    <property type="match status" value="1"/>
</dbReference>
<evidence type="ECO:0000256" key="1">
    <source>
        <dbReference type="ARBA" id="ARBA00004613"/>
    </source>
</evidence>
<dbReference type="Proteomes" id="UP000783253">
    <property type="component" value="Unassembled WGS sequence"/>
</dbReference>
<evidence type="ECO:0000313" key="4">
    <source>
        <dbReference type="Proteomes" id="UP000783253"/>
    </source>
</evidence>
<name>A0ABS7J3Z7_9SPHN</name>
<comment type="subcellular location">
    <subcellularLocation>
        <location evidence="1">Secreted</location>
    </subcellularLocation>
</comment>
<keyword evidence="2" id="KW-0964">Secreted</keyword>
<protein>
    <submittedName>
        <fullName evidence="3">Calcium-binding protein</fullName>
    </submittedName>
</protein>
<keyword evidence="4" id="KW-1185">Reference proteome</keyword>
<dbReference type="PRINTS" id="PR00313">
    <property type="entry name" value="CABNDNGRPT"/>
</dbReference>
<sequence>MVGGPGNDTYDYVGGNDTIVELAGGGNDTVRTLRPDFTLGDNLENLILLRAAGAVGEGNALANDIIGNIGDDVLRGFDGDDRLVGRAGEDQLAGGNGNDNLFGGANDDVLYGGAGDDRLYGEAQNDVLYGGGGADRLVGGAGRDIAYGGGGADEFVFADGDLAGRAYTNSDVIADFNQAASDFINLKGIDAIAGGGHDSFTWIGDAVFSGTAGELRYDIRPGGFTMVLGDTDGDGNADVVIRLEGQIDLTVADFII</sequence>
<accession>A0ABS7J3Z7</accession>
<dbReference type="PANTHER" id="PTHR38340">
    <property type="entry name" value="S-LAYER PROTEIN"/>
    <property type="match status" value="1"/>
</dbReference>
<dbReference type="InterPro" id="IPR050557">
    <property type="entry name" value="RTX_toxin/Mannuronan_C5-epim"/>
</dbReference>
<proteinExistence type="predicted"/>
<comment type="caution">
    <text evidence="3">The sequence shown here is derived from an EMBL/GenBank/DDBJ whole genome shotgun (WGS) entry which is preliminary data.</text>
</comment>
<gene>
    <name evidence="3" type="ORF">K3152_13270</name>
</gene>
<dbReference type="PROSITE" id="PS00330">
    <property type="entry name" value="HEMOLYSIN_CALCIUM"/>
    <property type="match status" value="1"/>
</dbReference>
<dbReference type="InterPro" id="IPR001343">
    <property type="entry name" value="Hemolysn_Ca-bd"/>
</dbReference>
<dbReference type="InterPro" id="IPR018511">
    <property type="entry name" value="Hemolysin-typ_Ca-bd_CS"/>
</dbReference>